<evidence type="ECO:0000313" key="2">
    <source>
        <dbReference type="EMBL" id="OQD95080.1"/>
    </source>
</evidence>
<keyword evidence="3" id="KW-1185">Reference proteome</keyword>
<reference evidence="3" key="1">
    <citation type="journal article" date="2017" name="Nat. Microbiol.">
        <title>Global analysis of biosynthetic gene clusters reveals vast potential of secondary metabolite production in Penicillium species.</title>
        <authorList>
            <person name="Nielsen J.C."/>
            <person name="Grijseels S."/>
            <person name="Prigent S."/>
            <person name="Ji B."/>
            <person name="Dainat J."/>
            <person name="Nielsen K.F."/>
            <person name="Frisvad J.C."/>
            <person name="Workman M."/>
            <person name="Nielsen J."/>
        </authorList>
    </citation>
    <scope>NUCLEOTIDE SEQUENCE [LARGE SCALE GENOMIC DNA]</scope>
    <source>
        <strain evidence="3">IBT 29525</strain>
    </source>
</reference>
<dbReference type="STRING" id="60172.A0A1V6R0T9"/>
<feature type="compositionally biased region" description="Polar residues" evidence="1">
    <location>
        <begin position="129"/>
        <end position="138"/>
    </location>
</feature>
<dbReference type="Proteomes" id="UP000191612">
    <property type="component" value="Unassembled WGS sequence"/>
</dbReference>
<name>A0A1V6R0T9_9EURO</name>
<evidence type="ECO:0000256" key="1">
    <source>
        <dbReference type="SAM" id="MobiDB-lite"/>
    </source>
</evidence>
<organism evidence="2 3">
    <name type="scientific">Penicillium solitum</name>
    <dbReference type="NCBI Taxonomy" id="60172"/>
    <lineage>
        <taxon>Eukaryota</taxon>
        <taxon>Fungi</taxon>
        <taxon>Dikarya</taxon>
        <taxon>Ascomycota</taxon>
        <taxon>Pezizomycotina</taxon>
        <taxon>Eurotiomycetes</taxon>
        <taxon>Eurotiomycetidae</taxon>
        <taxon>Eurotiales</taxon>
        <taxon>Aspergillaceae</taxon>
        <taxon>Penicillium</taxon>
    </lineage>
</organism>
<dbReference type="AlphaFoldDB" id="A0A1V6R0T9"/>
<feature type="region of interest" description="Disordered" evidence="1">
    <location>
        <begin position="129"/>
        <end position="152"/>
    </location>
</feature>
<dbReference type="EMBL" id="MDYO01000022">
    <property type="protein sequence ID" value="OQD95080.1"/>
    <property type="molecule type" value="Genomic_DNA"/>
</dbReference>
<evidence type="ECO:0000313" key="3">
    <source>
        <dbReference type="Proteomes" id="UP000191612"/>
    </source>
</evidence>
<gene>
    <name evidence="2" type="ORF">PENSOL_c022G00136</name>
</gene>
<comment type="caution">
    <text evidence="2">The sequence shown here is derived from an EMBL/GenBank/DDBJ whole genome shotgun (WGS) entry which is preliminary data.</text>
</comment>
<sequence length="187" mass="21195">MAKPPPSWTPRCKPKQVLWDDIWAPEAMTDTQTWATSGSYAGGCDGASCTFATDCDNNIIIYDDSATGFCVLSNPIHHDVTNRSIAHNYYNFNNRRIASQSITNTYRVAIVAALIFWWIYRRGQNQPSLSQEQPFLNQSPPPQQDAGYLRESYKQAHELAPEPYKQIYELPATEAPRIHEIGPSDER</sequence>
<proteinExistence type="predicted"/>
<protein>
    <submittedName>
        <fullName evidence="2">Uncharacterized protein</fullName>
    </submittedName>
</protein>
<accession>A0A1V6R0T9</accession>